<accession>A0AAX1N6E4</accession>
<dbReference type="Proteomes" id="UP000678679">
    <property type="component" value="Chromosome 1"/>
</dbReference>
<dbReference type="RefSeq" id="WP_169662862.1">
    <property type="nucleotide sequence ID" value="NZ_CP076132.1"/>
</dbReference>
<evidence type="ECO:0000313" key="2">
    <source>
        <dbReference type="Proteomes" id="UP000678679"/>
    </source>
</evidence>
<sequence length="138" mass="16253">MKKIITFSLFFILACFLLTAYLIKLYHQIPSFWTSKGTIKKELHSEKLVTKFHIDDKAIHPYARELIMKGYIDGKGELYIGVPETYLKMDTIQNEFEIKYHGDWYGDTCYVSFEPIDMTYGELLIDYKIHSSKKVTTF</sequence>
<protein>
    <recommendedName>
        <fullName evidence="3">Lipoprotein</fullName>
    </recommendedName>
</protein>
<gene>
    <name evidence="1" type="ORF">KMW28_17155</name>
</gene>
<evidence type="ECO:0008006" key="3">
    <source>
        <dbReference type="Google" id="ProtNLM"/>
    </source>
</evidence>
<proteinExistence type="predicted"/>
<dbReference type="KEGG" id="fya:KMW28_17155"/>
<dbReference type="PROSITE" id="PS51257">
    <property type="entry name" value="PROKAR_LIPOPROTEIN"/>
    <property type="match status" value="1"/>
</dbReference>
<reference evidence="1 2" key="1">
    <citation type="submission" date="2021-05" db="EMBL/GenBank/DDBJ databases">
        <title>Comparative genomic studies on the polysaccharide-degrading batcterial strains of the Flammeovirga genus.</title>
        <authorList>
            <person name="Zewei F."/>
            <person name="Zheng Z."/>
            <person name="Yu L."/>
            <person name="Ruyue G."/>
            <person name="Yanhong M."/>
            <person name="Yuanyuan C."/>
            <person name="Jingyan G."/>
            <person name="Wenjun H."/>
        </authorList>
    </citation>
    <scope>NUCLEOTIDE SEQUENCE [LARGE SCALE GENOMIC DNA]</scope>
    <source>
        <strain evidence="1 2">NBRC:100898</strain>
    </source>
</reference>
<dbReference type="EMBL" id="CP076132">
    <property type="protein sequence ID" value="QWG01373.1"/>
    <property type="molecule type" value="Genomic_DNA"/>
</dbReference>
<dbReference type="AlphaFoldDB" id="A0AAX1N6E4"/>
<organism evidence="1 2">
    <name type="scientific">Flammeovirga yaeyamensis</name>
    <dbReference type="NCBI Taxonomy" id="367791"/>
    <lineage>
        <taxon>Bacteria</taxon>
        <taxon>Pseudomonadati</taxon>
        <taxon>Bacteroidota</taxon>
        <taxon>Cytophagia</taxon>
        <taxon>Cytophagales</taxon>
        <taxon>Flammeovirgaceae</taxon>
        <taxon>Flammeovirga</taxon>
    </lineage>
</organism>
<keyword evidence="2" id="KW-1185">Reference proteome</keyword>
<name>A0AAX1N6E4_9BACT</name>
<evidence type="ECO:0000313" key="1">
    <source>
        <dbReference type="EMBL" id="QWG01373.1"/>
    </source>
</evidence>